<evidence type="ECO:0000256" key="14">
    <source>
        <dbReference type="ARBA" id="ARBA00025153"/>
    </source>
</evidence>
<comment type="similarity">
    <text evidence="4 18">In the C-terminal section; belongs to the NnrD/CARKD family.</text>
</comment>
<evidence type="ECO:0000256" key="7">
    <source>
        <dbReference type="ARBA" id="ARBA00022840"/>
    </source>
</evidence>
<dbReference type="InterPro" id="IPR030677">
    <property type="entry name" value="Nnr"/>
</dbReference>
<dbReference type="Gene3D" id="3.40.1190.20">
    <property type="match status" value="1"/>
</dbReference>
<dbReference type="Proteomes" id="UP000306740">
    <property type="component" value="Unassembled WGS sequence"/>
</dbReference>
<keyword evidence="13" id="KW-0511">Multifunctional enzyme</keyword>
<dbReference type="GO" id="GO:0052856">
    <property type="term" value="F:NAD(P)HX epimerase activity"/>
    <property type="evidence" value="ECO:0007669"/>
    <property type="project" value="UniProtKB-EC"/>
</dbReference>
<dbReference type="GO" id="GO:0110051">
    <property type="term" value="P:metabolite repair"/>
    <property type="evidence" value="ECO:0007669"/>
    <property type="project" value="TreeGrafter"/>
</dbReference>
<comment type="similarity">
    <text evidence="3 18">In the N-terminal section; belongs to the NnrE/AIBP family.</text>
</comment>
<feature type="binding site" evidence="17">
    <location>
        <position position="417"/>
    </location>
    <ligand>
        <name>AMP</name>
        <dbReference type="ChEBI" id="CHEBI:456215"/>
    </ligand>
</feature>
<dbReference type="Pfam" id="PF03853">
    <property type="entry name" value="YjeF_N"/>
    <property type="match status" value="1"/>
</dbReference>
<dbReference type="PANTHER" id="PTHR12592:SF0">
    <property type="entry name" value="ATP-DEPENDENT (S)-NAD(P)H-HYDRATE DEHYDRATASE"/>
    <property type="match status" value="1"/>
</dbReference>
<feature type="binding site" evidence="17">
    <location>
        <begin position="388"/>
        <end position="392"/>
    </location>
    <ligand>
        <name>AMP</name>
        <dbReference type="ChEBI" id="CHEBI:456215"/>
    </ligand>
</feature>
<keyword evidence="11 18" id="KW-0413">Isomerase</keyword>
<dbReference type="PROSITE" id="PS51385">
    <property type="entry name" value="YJEF_N"/>
    <property type="match status" value="1"/>
</dbReference>
<evidence type="ECO:0000256" key="3">
    <source>
        <dbReference type="ARBA" id="ARBA00006001"/>
    </source>
</evidence>
<protein>
    <recommendedName>
        <fullName evidence="17">ADP-dependent (S)-NAD(P)H-hydrate dehydratase</fullName>
        <ecNumber evidence="17">4.2.1.136</ecNumber>
    </recommendedName>
    <alternativeName>
        <fullName evidence="17">ADP-dependent NAD(P)HX dehydratase</fullName>
    </alternativeName>
</protein>
<dbReference type="PROSITE" id="PS51383">
    <property type="entry name" value="YJEF_C_3"/>
    <property type="match status" value="1"/>
</dbReference>
<dbReference type="GO" id="GO:0052855">
    <property type="term" value="F:ADP-dependent NAD(P)H-hydrate dehydratase activity"/>
    <property type="evidence" value="ECO:0007669"/>
    <property type="project" value="UniProtKB-UniRule"/>
</dbReference>
<dbReference type="GO" id="GO:0046872">
    <property type="term" value="F:metal ion binding"/>
    <property type="evidence" value="ECO:0007669"/>
    <property type="project" value="UniProtKB-UniRule"/>
</dbReference>
<keyword evidence="10 17" id="KW-0520">NAD</keyword>
<evidence type="ECO:0000256" key="8">
    <source>
        <dbReference type="ARBA" id="ARBA00022857"/>
    </source>
</evidence>
<evidence type="ECO:0000256" key="4">
    <source>
        <dbReference type="ARBA" id="ARBA00009524"/>
    </source>
</evidence>
<dbReference type="HAMAP" id="MF_01965">
    <property type="entry name" value="NADHX_dehydratase"/>
    <property type="match status" value="1"/>
</dbReference>
<evidence type="ECO:0000256" key="16">
    <source>
        <dbReference type="ARBA" id="ARBA00049209"/>
    </source>
</evidence>
<comment type="caution">
    <text evidence="21">The sequence shown here is derived from an EMBL/GenBank/DDBJ whole genome shotgun (WGS) entry which is preliminary data.</text>
</comment>
<dbReference type="RefSeq" id="WP_139086346.1">
    <property type="nucleotide sequence ID" value="NZ_VDFR01000017.1"/>
</dbReference>
<evidence type="ECO:0000256" key="11">
    <source>
        <dbReference type="ARBA" id="ARBA00023235"/>
    </source>
</evidence>
<feature type="binding site" evidence="17">
    <location>
        <position position="309"/>
    </location>
    <ligand>
        <name>(6S)-NADPHX</name>
        <dbReference type="ChEBI" id="CHEBI:64076"/>
    </ligand>
</feature>
<dbReference type="AlphaFoldDB" id="A0A5C4ML82"/>
<dbReference type="PANTHER" id="PTHR12592">
    <property type="entry name" value="ATP-DEPENDENT (S)-NAD(P)H-HYDRATE DEHYDRATASE FAMILY MEMBER"/>
    <property type="match status" value="1"/>
</dbReference>
<comment type="catalytic activity">
    <reaction evidence="2 18">
        <text>(6R)-NADPHX = (6S)-NADPHX</text>
        <dbReference type="Rhea" id="RHEA:32227"/>
        <dbReference type="ChEBI" id="CHEBI:64076"/>
        <dbReference type="ChEBI" id="CHEBI:64077"/>
        <dbReference type="EC" id="5.1.99.6"/>
    </reaction>
</comment>
<dbReference type="GO" id="GO:0005524">
    <property type="term" value="F:ATP binding"/>
    <property type="evidence" value="ECO:0007669"/>
    <property type="project" value="UniProtKB-UniRule"/>
</dbReference>
<accession>A0A5C4ML82</accession>
<feature type="binding site" evidence="17">
    <location>
        <position position="418"/>
    </location>
    <ligand>
        <name>(6S)-NADPHX</name>
        <dbReference type="ChEBI" id="CHEBI:64076"/>
    </ligand>
</feature>
<evidence type="ECO:0000256" key="6">
    <source>
        <dbReference type="ARBA" id="ARBA00022741"/>
    </source>
</evidence>
<dbReference type="InterPro" id="IPR036652">
    <property type="entry name" value="YjeF_N_dom_sf"/>
</dbReference>
<evidence type="ECO:0000256" key="13">
    <source>
        <dbReference type="ARBA" id="ARBA00023268"/>
    </source>
</evidence>
<dbReference type="EC" id="4.2.1.136" evidence="17"/>
<dbReference type="InterPro" id="IPR029056">
    <property type="entry name" value="Ribokinase-like"/>
</dbReference>
<keyword evidence="5 18" id="KW-0479">Metal-binding</keyword>
<evidence type="ECO:0000256" key="2">
    <source>
        <dbReference type="ARBA" id="ARBA00000909"/>
    </source>
</evidence>
<comment type="catalytic activity">
    <reaction evidence="15 17 18">
        <text>(6S)-NADHX + ADP = AMP + phosphate + NADH + H(+)</text>
        <dbReference type="Rhea" id="RHEA:32223"/>
        <dbReference type="ChEBI" id="CHEBI:15378"/>
        <dbReference type="ChEBI" id="CHEBI:43474"/>
        <dbReference type="ChEBI" id="CHEBI:57945"/>
        <dbReference type="ChEBI" id="CHEBI:64074"/>
        <dbReference type="ChEBI" id="CHEBI:456215"/>
        <dbReference type="ChEBI" id="CHEBI:456216"/>
        <dbReference type="EC" id="4.2.1.136"/>
    </reaction>
</comment>
<evidence type="ECO:0000313" key="23">
    <source>
        <dbReference type="Proteomes" id="UP000306740"/>
    </source>
</evidence>
<evidence type="ECO:0000256" key="18">
    <source>
        <dbReference type="PIRNR" id="PIRNR017184"/>
    </source>
</evidence>
<keyword evidence="8 17" id="KW-0521">NADP</keyword>
<evidence type="ECO:0000259" key="19">
    <source>
        <dbReference type="PROSITE" id="PS51383"/>
    </source>
</evidence>
<comment type="catalytic activity">
    <reaction evidence="1 18">
        <text>(6R)-NADHX = (6S)-NADHX</text>
        <dbReference type="Rhea" id="RHEA:32215"/>
        <dbReference type="ChEBI" id="CHEBI:64074"/>
        <dbReference type="ChEBI" id="CHEBI:64075"/>
        <dbReference type="EC" id="5.1.99.6"/>
    </reaction>
</comment>
<dbReference type="EMBL" id="VDFR01000055">
    <property type="protein sequence ID" value="TNC46518.1"/>
    <property type="molecule type" value="Genomic_DNA"/>
</dbReference>
<sequence length="490" mass="49856">MLYAHTVADVRAAEAALMAQVPPGSLMRWAAAGLAAYVREVVPGGSPVVFLVGTGDNGGDALFAAAELARERYVAVAPVDPSRVHGPGAEAVQAAGCRFVDSPRGFPVVVDGIVGIGGSPGLRAPADAWADVIAAERPFVIAVDVPSGVDVDRATLPASYLPADATCTFGTFKNALLVDPAASQAVRGALPRVVDIGLGPFLPPPSVEALTAADNRLLQAVLRSTLDTRGAHPTQKYTRGVVGVAAGSAAYAGAAQLCVRGAQAGVAGMVRFVGEPALAARIVDRCPEVVAHTDPEERGRVQAWVVGSGGGDDAAARLHMALEDEVPVVVDADALTHLPERLPVPALLTPHAGELARMLDVSRDDVEADPLGHATRAAERWEATVLLKGVRTLVVHPGAPTRVNLTGTPWLATAGAGDVLAGLAGSFLAAGASPRDAGSLAAFVHGAAAVAASGGGPLTAGRVADAVPAVIGAWHNGTLDESHLRDWRDR</sequence>
<feature type="binding site" evidence="17">
    <location>
        <position position="351"/>
    </location>
    <ligand>
        <name>(6S)-NADPHX</name>
        <dbReference type="ChEBI" id="CHEBI:64076"/>
    </ligand>
</feature>
<evidence type="ECO:0000256" key="9">
    <source>
        <dbReference type="ARBA" id="ARBA00022958"/>
    </source>
</evidence>
<evidence type="ECO:0000256" key="1">
    <source>
        <dbReference type="ARBA" id="ARBA00000013"/>
    </source>
</evidence>
<comment type="cofactor">
    <cofactor evidence="18">
        <name>K(+)</name>
        <dbReference type="ChEBI" id="CHEBI:29103"/>
    </cofactor>
    <text evidence="18">Binds 1 potassium ion per subunit.</text>
</comment>
<feature type="domain" description="YjeF N-terminal" evidence="20">
    <location>
        <begin position="10"/>
        <end position="204"/>
    </location>
</feature>
<evidence type="ECO:0000256" key="15">
    <source>
        <dbReference type="ARBA" id="ARBA00048238"/>
    </source>
</evidence>
<name>A0A5C4ML82_9ACTN</name>
<dbReference type="Pfam" id="PF01256">
    <property type="entry name" value="Carb_kinase"/>
    <property type="match status" value="1"/>
</dbReference>
<dbReference type="InterPro" id="IPR004443">
    <property type="entry name" value="YjeF_N_dom"/>
</dbReference>
<dbReference type="PIRSF" id="PIRSF017184">
    <property type="entry name" value="Nnr"/>
    <property type="match status" value="1"/>
</dbReference>
<dbReference type="InterPro" id="IPR000631">
    <property type="entry name" value="CARKD"/>
</dbReference>
<dbReference type="SUPFAM" id="SSF53613">
    <property type="entry name" value="Ribokinase-like"/>
    <property type="match status" value="1"/>
</dbReference>
<organism evidence="21 23">
    <name type="scientific">Mumia zhuanghuii</name>
    <dbReference type="NCBI Taxonomy" id="2585211"/>
    <lineage>
        <taxon>Bacteria</taxon>
        <taxon>Bacillati</taxon>
        <taxon>Actinomycetota</taxon>
        <taxon>Actinomycetes</taxon>
        <taxon>Propionibacteriales</taxon>
        <taxon>Nocardioidaceae</taxon>
        <taxon>Mumia</taxon>
    </lineage>
</organism>
<comment type="similarity">
    <text evidence="17">Belongs to the NnrD/CARKD family.</text>
</comment>
<dbReference type="Gene3D" id="3.40.50.10260">
    <property type="entry name" value="YjeF N-terminal domain"/>
    <property type="match status" value="1"/>
</dbReference>
<gene>
    <name evidence="17" type="primary">nnrD</name>
    <name evidence="22" type="ORF">FHE65_03810</name>
    <name evidence="21" type="ORF">FHE65_12350</name>
</gene>
<reference evidence="21 23" key="1">
    <citation type="submission" date="2019-05" db="EMBL/GenBank/DDBJ databases">
        <title>Mumia sp. nov., isolated from the intestinal contents of plateau pika (Ochotona curzoniae) in the Qinghai-Tibet plateau of China.</title>
        <authorList>
            <person name="Tian Z."/>
        </authorList>
    </citation>
    <scope>NUCLEOTIDE SEQUENCE [LARGE SCALE GENOMIC DNA]</scope>
    <source>
        <strain evidence="23">527</strain>
        <strain evidence="21">Z527</strain>
    </source>
</reference>
<evidence type="ECO:0000256" key="10">
    <source>
        <dbReference type="ARBA" id="ARBA00023027"/>
    </source>
</evidence>
<feature type="domain" description="YjeF C-terminal" evidence="19">
    <location>
        <begin position="219"/>
        <end position="474"/>
    </location>
</feature>
<dbReference type="SUPFAM" id="SSF64153">
    <property type="entry name" value="YjeF N-terminal domain-like"/>
    <property type="match status" value="1"/>
</dbReference>
<comment type="subunit">
    <text evidence="17">Homotetramer.</text>
</comment>
<proteinExistence type="inferred from homology"/>
<keyword evidence="12 17" id="KW-0456">Lyase</keyword>
<comment type="function">
    <text evidence="14 18">Bifunctional enzyme that catalyzes the epimerization of the S- and R-forms of NAD(P)HX and the dehydration of the S-form of NAD(P)HX at the expense of ADP, which is converted to AMP. This allows the repair of both epimers of NAD(P)HX, a damaged form of NAD(P)H that is a result of enzymatic or heat-dependent hydration.</text>
</comment>
<keyword evidence="9 18" id="KW-0630">Potassium</keyword>
<dbReference type="GO" id="GO:0046496">
    <property type="term" value="P:nicotinamide nucleotide metabolic process"/>
    <property type="evidence" value="ECO:0007669"/>
    <property type="project" value="UniProtKB-UniRule"/>
</dbReference>
<keyword evidence="7 17" id="KW-0067">ATP-binding</keyword>
<comment type="catalytic activity">
    <reaction evidence="16 17 18">
        <text>(6S)-NADPHX + ADP = AMP + phosphate + NADPH + H(+)</text>
        <dbReference type="Rhea" id="RHEA:32235"/>
        <dbReference type="ChEBI" id="CHEBI:15378"/>
        <dbReference type="ChEBI" id="CHEBI:43474"/>
        <dbReference type="ChEBI" id="CHEBI:57783"/>
        <dbReference type="ChEBI" id="CHEBI:64076"/>
        <dbReference type="ChEBI" id="CHEBI:456215"/>
        <dbReference type="ChEBI" id="CHEBI:456216"/>
        <dbReference type="EC" id="4.2.1.136"/>
    </reaction>
</comment>
<dbReference type="EMBL" id="VDFR01000017">
    <property type="protein sequence ID" value="TNC50330.1"/>
    <property type="molecule type" value="Genomic_DNA"/>
</dbReference>
<evidence type="ECO:0000313" key="22">
    <source>
        <dbReference type="EMBL" id="TNC50330.1"/>
    </source>
</evidence>
<evidence type="ECO:0000313" key="21">
    <source>
        <dbReference type="EMBL" id="TNC46518.1"/>
    </source>
</evidence>
<evidence type="ECO:0000256" key="17">
    <source>
        <dbReference type="HAMAP-Rule" id="MF_01965"/>
    </source>
</evidence>
<evidence type="ECO:0000256" key="12">
    <source>
        <dbReference type="ARBA" id="ARBA00023239"/>
    </source>
</evidence>
<dbReference type="OrthoDB" id="9806925at2"/>
<keyword evidence="6 17" id="KW-0547">Nucleotide-binding</keyword>
<comment type="cofactor">
    <cofactor evidence="17">
        <name>Mg(2+)</name>
        <dbReference type="ChEBI" id="CHEBI:18420"/>
    </cofactor>
</comment>
<evidence type="ECO:0000259" key="20">
    <source>
        <dbReference type="PROSITE" id="PS51385"/>
    </source>
</evidence>
<evidence type="ECO:0000256" key="5">
    <source>
        <dbReference type="ARBA" id="ARBA00022723"/>
    </source>
</evidence>
<dbReference type="CDD" id="cd01171">
    <property type="entry name" value="YXKO-related"/>
    <property type="match status" value="1"/>
</dbReference>
<feature type="binding site" evidence="17">
    <location>
        <position position="254"/>
    </location>
    <ligand>
        <name>(6S)-NADPHX</name>
        <dbReference type="ChEBI" id="CHEBI:64076"/>
    </ligand>
</feature>
<comment type="function">
    <text evidence="17">Catalyzes the dehydration of the S-form of NAD(P)HX at the expense of ADP, which is converted to AMP. Together with NAD(P)HX epimerase, which catalyzes the epimerization of the S- and R-forms, the enzyme allows the repair of both epimers of NAD(P)HX, a damaged form of NAD(P)H that is a result of enzymatic or heat-dependent hydration.</text>
</comment>